<dbReference type="EMBL" id="CM039438">
    <property type="protein sequence ID" value="KAI4300762.1"/>
    <property type="molecule type" value="Genomic_DNA"/>
</dbReference>
<evidence type="ECO:0000313" key="2">
    <source>
        <dbReference type="Proteomes" id="UP000828941"/>
    </source>
</evidence>
<comment type="caution">
    <text evidence="1">The sequence shown here is derived from an EMBL/GenBank/DDBJ whole genome shotgun (WGS) entry which is preliminary data.</text>
</comment>
<proteinExistence type="predicted"/>
<accession>A0ACB9KU03</accession>
<protein>
    <submittedName>
        <fullName evidence="1">Uncharacterized protein</fullName>
    </submittedName>
</protein>
<name>A0ACB9KU03_BAUVA</name>
<organism evidence="1 2">
    <name type="scientific">Bauhinia variegata</name>
    <name type="common">Purple orchid tree</name>
    <name type="synonym">Phanera variegata</name>
    <dbReference type="NCBI Taxonomy" id="167791"/>
    <lineage>
        <taxon>Eukaryota</taxon>
        <taxon>Viridiplantae</taxon>
        <taxon>Streptophyta</taxon>
        <taxon>Embryophyta</taxon>
        <taxon>Tracheophyta</taxon>
        <taxon>Spermatophyta</taxon>
        <taxon>Magnoliopsida</taxon>
        <taxon>eudicotyledons</taxon>
        <taxon>Gunneridae</taxon>
        <taxon>Pentapetalae</taxon>
        <taxon>rosids</taxon>
        <taxon>fabids</taxon>
        <taxon>Fabales</taxon>
        <taxon>Fabaceae</taxon>
        <taxon>Cercidoideae</taxon>
        <taxon>Cercideae</taxon>
        <taxon>Bauhiniinae</taxon>
        <taxon>Bauhinia</taxon>
    </lineage>
</organism>
<gene>
    <name evidence="1" type="ORF">L6164_034100</name>
</gene>
<keyword evidence="2" id="KW-1185">Reference proteome</keyword>
<dbReference type="Proteomes" id="UP000828941">
    <property type="component" value="Chromosome 13"/>
</dbReference>
<reference evidence="1 2" key="1">
    <citation type="journal article" date="2022" name="DNA Res.">
        <title>Chromosomal-level genome assembly of the orchid tree Bauhinia variegata (Leguminosae; Cercidoideae) supports the allotetraploid origin hypothesis of Bauhinia.</title>
        <authorList>
            <person name="Zhong Y."/>
            <person name="Chen Y."/>
            <person name="Zheng D."/>
            <person name="Pang J."/>
            <person name="Liu Y."/>
            <person name="Luo S."/>
            <person name="Meng S."/>
            <person name="Qian L."/>
            <person name="Wei D."/>
            <person name="Dai S."/>
            <person name="Zhou R."/>
        </authorList>
    </citation>
    <scope>NUCLEOTIDE SEQUENCE [LARGE SCALE GENOMIC DNA]</scope>
    <source>
        <strain evidence="1">BV-YZ2020</strain>
    </source>
</reference>
<sequence length="73" mass="8548">MLDLVSVFALTAVPMTIYVPPIRNLNLFVQRIEGFLRQSILLTLSTYPRLRFALSRIYNNIRRSTRRRVLIGI</sequence>
<evidence type="ECO:0000313" key="1">
    <source>
        <dbReference type="EMBL" id="KAI4300762.1"/>
    </source>
</evidence>